<dbReference type="EMBL" id="KQ242053">
    <property type="protein sequence ID" value="KNC81244.1"/>
    <property type="molecule type" value="Genomic_DNA"/>
</dbReference>
<evidence type="ECO:0000256" key="1">
    <source>
        <dbReference type="SAM" id="Coils"/>
    </source>
</evidence>
<sequence length="158" mass="18989">MSIDTLQAKINQHRELTERNATVEADMLRETKRFTDAALNESVTRTLISEFSALAGNQQDRPPNRPDKVDDIDDACNEMRRMYMYRSEQVYLNITNQLRDQESPPLRAMSTQIKEFEREHRENEKRIDKLFREIKTDRERFDLTYRRFVERIDVDDEN</sequence>
<reference evidence="2 3" key="1">
    <citation type="submission" date="2011-02" db="EMBL/GenBank/DDBJ databases">
        <title>The Genome Sequence of Sphaeroforma arctica JP610.</title>
        <authorList>
            <consortium name="The Broad Institute Genome Sequencing Platform"/>
            <person name="Russ C."/>
            <person name="Cuomo C."/>
            <person name="Young S.K."/>
            <person name="Zeng Q."/>
            <person name="Gargeya S."/>
            <person name="Alvarado L."/>
            <person name="Berlin A."/>
            <person name="Chapman S.B."/>
            <person name="Chen Z."/>
            <person name="Freedman E."/>
            <person name="Gellesch M."/>
            <person name="Goldberg J."/>
            <person name="Griggs A."/>
            <person name="Gujja S."/>
            <person name="Heilman E."/>
            <person name="Heiman D."/>
            <person name="Howarth C."/>
            <person name="Mehta T."/>
            <person name="Neiman D."/>
            <person name="Pearson M."/>
            <person name="Roberts A."/>
            <person name="Saif S."/>
            <person name="Shea T."/>
            <person name="Shenoy N."/>
            <person name="Sisk P."/>
            <person name="Stolte C."/>
            <person name="Sykes S."/>
            <person name="White J."/>
            <person name="Yandava C."/>
            <person name="Burger G."/>
            <person name="Gray M.W."/>
            <person name="Holland P.W.H."/>
            <person name="King N."/>
            <person name="Lang F.B.F."/>
            <person name="Roger A.J."/>
            <person name="Ruiz-Trillo I."/>
            <person name="Haas B."/>
            <person name="Nusbaum C."/>
            <person name="Birren B."/>
        </authorList>
    </citation>
    <scope>NUCLEOTIDE SEQUENCE [LARGE SCALE GENOMIC DNA]</scope>
    <source>
        <strain evidence="2 3">JP610</strain>
    </source>
</reference>
<keyword evidence="3" id="KW-1185">Reference proteome</keyword>
<dbReference type="Proteomes" id="UP000054560">
    <property type="component" value="Unassembled WGS sequence"/>
</dbReference>
<name>A0A0L0FX75_9EUKA</name>
<evidence type="ECO:0000313" key="3">
    <source>
        <dbReference type="Proteomes" id="UP000054560"/>
    </source>
</evidence>
<proteinExistence type="predicted"/>
<gene>
    <name evidence="2" type="ORF">SARC_06419</name>
</gene>
<organism evidence="2 3">
    <name type="scientific">Sphaeroforma arctica JP610</name>
    <dbReference type="NCBI Taxonomy" id="667725"/>
    <lineage>
        <taxon>Eukaryota</taxon>
        <taxon>Ichthyosporea</taxon>
        <taxon>Ichthyophonida</taxon>
        <taxon>Sphaeroforma</taxon>
    </lineage>
</organism>
<dbReference type="RefSeq" id="XP_014155146.1">
    <property type="nucleotide sequence ID" value="XM_014299671.1"/>
</dbReference>
<keyword evidence="1" id="KW-0175">Coiled coil</keyword>
<dbReference type="GeneID" id="25906923"/>
<feature type="coiled-coil region" evidence="1">
    <location>
        <begin position="106"/>
        <end position="133"/>
    </location>
</feature>
<protein>
    <submittedName>
        <fullName evidence="2">Uncharacterized protein</fullName>
    </submittedName>
</protein>
<dbReference type="AlphaFoldDB" id="A0A0L0FX75"/>
<evidence type="ECO:0000313" key="2">
    <source>
        <dbReference type="EMBL" id="KNC81244.1"/>
    </source>
</evidence>
<accession>A0A0L0FX75</accession>